<reference evidence="4 5" key="1">
    <citation type="submission" date="2019-07" db="EMBL/GenBank/DDBJ databases">
        <authorList>
            <person name="Huq M.A."/>
        </authorList>
    </citation>
    <scope>NUCLEOTIDE SEQUENCE [LARGE SCALE GENOMIC DNA]</scope>
    <source>
        <strain evidence="4 5">MAH-3</strain>
    </source>
</reference>
<dbReference type="InterPro" id="IPR025554">
    <property type="entry name" value="DUF4140"/>
</dbReference>
<evidence type="ECO:0000259" key="3">
    <source>
        <dbReference type="Pfam" id="PF13600"/>
    </source>
</evidence>
<dbReference type="InterPro" id="IPR011935">
    <property type="entry name" value="CHP02231"/>
</dbReference>
<sequence length="669" mass="75976">MKKIILILVLFPVFGWSQKETKAEAPIRKVTVFKEGAQVEHAKELSLGTGKQFVVFQKLTDFLDPSSIQLKCSESATILSVRTRKNFDDKTIAETELTEKNDRKKALEKQERTLRDEYKVLLLDEQLLMKNNSLSSQQQAMKIAELKEASTFFHAKLSEINTRKSQLDSEIEAVVRKINTIEQEINTRKGLPVVNYTEVEVELDVEKAGTIEFDFTYITHKASWKPYYDMRSNGVGAPVLLEAKGLVTQNTGIDWKNVKLILSTNDPYDNTQEPKIDPWYVNYYTPAPRKQVVERYIPEYNFDGETIHGEVTDATTGEPLAFAKISMNNNPLNSFTTDATGHFTFSVPRGERSYIISYLGYHSQYVNINAPYIKTQLYPEAVAMETLNNPIGGNAFGRFDNGQNKDLNLDDDYSGKLDEVSISAYKIDGATRTAKLSKRDLERIPGTSRGAVTQGVYSTTIANQVEKDLRMEFQIETPFSVPSDDADHRVAIATYQMKADYEYHAVPKLDESVYLVAQISGWEKLNLLNGESNLYFDGTYIGKSYIDVNSSKDTLSFSLGKDKKIVASRKRSEEMSKTRLLGNRYKYEVTWDFTIRNNGGASIPIIVKDHFPISVNDDIKVKRGTFVDADLDEKTGILTWKFTTNKGETKQFKFDYQVDYGKSQPVYLE</sequence>
<evidence type="ECO:0000259" key="2">
    <source>
        <dbReference type="Pfam" id="PF13598"/>
    </source>
</evidence>
<dbReference type="NCBIfam" id="TIGR02231">
    <property type="entry name" value="mucoidy inhibitor MuiA family protein"/>
    <property type="match status" value="2"/>
</dbReference>
<feature type="coiled-coil region" evidence="1">
    <location>
        <begin position="90"/>
        <end position="124"/>
    </location>
</feature>
<evidence type="ECO:0000313" key="5">
    <source>
        <dbReference type="Proteomes" id="UP000316008"/>
    </source>
</evidence>
<keyword evidence="5" id="KW-1185">Reference proteome</keyword>
<dbReference type="InterPro" id="IPR008969">
    <property type="entry name" value="CarboxyPept-like_regulatory"/>
</dbReference>
<proteinExistence type="predicted"/>
<protein>
    <submittedName>
        <fullName evidence="4">Mucoidy inhibitor MuiA family protein</fullName>
    </submittedName>
</protein>
<feature type="domain" description="DUF4139" evidence="2">
    <location>
        <begin position="214"/>
        <end position="661"/>
    </location>
</feature>
<dbReference type="Pfam" id="PF13715">
    <property type="entry name" value="CarbopepD_reg_2"/>
    <property type="match status" value="1"/>
</dbReference>
<dbReference type="SUPFAM" id="SSF49464">
    <property type="entry name" value="Carboxypeptidase regulatory domain-like"/>
    <property type="match status" value="1"/>
</dbReference>
<name>A0A556N0W6_9FLAO</name>
<gene>
    <name evidence="4" type="ORF">FO442_08770</name>
</gene>
<dbReference type="RefSeq" id="WP_144332785.1">
    <property type="nucleotide sequence ID" value="NZ_VLPL01000003.1"/>
</dbReference>
<dbReference type="PANTHER" id="PTHR31005">
    <property type="entry name" value="DUF4139 DOMAIN-CONTAINING PROTEIN"/>
    <property type="match status" value="1"/>
</dbReference>
<dbReference type="Pfam" id="PF13598">
    <property type="entry name" value="DUF4139"/>
    <property type="match status" value="1"/>
</dbReference>
<dbReference type="Gene3D" id="2.60.40.1120">
    <property type="entry name" value="Carboxypeptidase-like, regulatory domain"/>
    <property type="match status" value="1"/>
</dbReference>
<dbReference type="InterPro" id="IPR037291">
    <property type="entry name" value="DUF4139"/>
</dbReference>
<dbReference type="Pfam" id="PF13600">
    <property type="entry name" value="DUF4140"/>
    <property type="match status" value="1"/>
</dbReference>
<dbReference type="Proteomes" id="UP000316008">
    <property type="component" value="Unassembled WGS sequence"/>
</dbReference>
<dbReference type="EMBL" id="VLPL01000003">
    <property type="protein sequence ID" value="TSJ45830.1"/>
    <property type="molecule type" value="Genomic_DNA"/>
</dbReference>
<keyword evidence="1" id="KW-0175">Coiled coil</keyword>
<feature type="domain" description="DUF4140" evidence="3">
    <location>
        <begin position="30"/>
        <end position="122"/>
    </location>
</feature>
<dbReference type="AlphaFoldDB" id="A0A556N0W6"/>
<dbReference type="OrthoDB" id="634585at2"/>
<evidence type="ECO:0000313" key="4">
    <source>
        <dbReference type="EMBL" id="TSJ45830.1"/>
    </source>
</evidence>
<comment type="caution">
    <text evidence="4">The sequence shown here is derived from an EMBL/GenBank/DDBJ whole genome shotgun (WGS) entry which is preliminary data.</text>
</comment>
<evidence type="ECO:0000256" key="1">
    <source>
        <dbReference type="SAM" id="Coils"/>
    </source>
</evidence>
<dbReference type="PANTHER" id="PTHR31005:SF8">
    <property type="entry name" value="DUF4139 DOMAIN-CONTAINING PROTEIN"/>
    <property type="match status" value="1"/>
</dbReference>
<organism evidence="4 5">
    <name type="scientific">Fluviicola chungangensis</name>
    <dbReference type="NCBI Taxonomy" id="2597671"/>
    <lineage>
        <taxon>Bacteria</taxon>
        <taxon>Pseudomonadati</taxon>
        <taxon>Bacteroidota</taxon>
        <taxon>Flavobacteriia</taxon>
        <taxon>Flavobacteriales</taxon>
        <taxon>Crocinitomicaceae</taxon>
        <taxon>Fluviicola</taxon>
    </lineage>
</organism>
<accession>A0A556N0W6</accession>